<protein>
    <submittedName>
        <fullName evidence="2">MCE family protein</fullName>
    </submittedName>
</protein>
<dbReference type="Pfam" id="PF02470">
    <property type="entry name" value="MlaD"/>
    <property type="match status" value="1"/>
</dbReference>
<reference evidence="3" key="1">
    <citation type="journal article" date="2019" name="Int. J. Syst. Evol. Microbiol.">
        <title>The Global Catalogue of Microorganisms (GCM) 10K type strain sequencing project: providing services to taxonomists for standard genome sequencing and annotation.</title>
        <authorList>
            <consortium name="The Broad Institute Genomics Platform"/>
            <consortium name="The Broad Institute Genome Sequencing Center for Infectious Disease"/>
            <person name="Wu L."/>
            <person name="Ma J."/>
        </authorList>
    </citation>
    <scope>NUCLEOTIDE SEQUENCE [LARGE SCALE GENOMIC DNA]</scope>
    <source>
        <strain evidence="3">CGMCC 4.7641</strain>
    </source>
</reference>
<evidence type="ECO:0000259" key="1">
    <source>
        <dbReference type="Pfam" id="PF02470"/>
    </source>
</evidence>
<organism evidence="2 3">
    <name type="scientific">Amycolatopsis silviterrae</name>
    <dbReference type="NCBI Taxonomy" id="1656914"/>
    <lineage>
        <taxon>Bacteria</taxon>
        <taxon>Bacillati</taxon>
        <taxon>Actinomycetota</taxon>
        <taxon>Actinomycetes</taxon>
        <taxon>Pseudonocardiales</taxon>
        <taxon>Pseudonocardiaceae</taxon>
        <taxon>Amycolatopsis</taxon>
    </lineage>
</organism>
<gene>
    <name evidence="2" type="ORF">ACFSVL_39635</name>
</gene>
<accession>A0ABW5HJS3</accession>
<dbReference type="InterPro" id="IPR003399">
    <property type="entry name" value="Mce/MlaD"/>
</dbReference>
<dbReference type="NCBIfam" id="TIGR00996">
    <property type="entry name" value="Mtu_fam_mce"/>
    <property type="match status" value="1"/>
</dbReference>
<name>A0ABW5HJS3_9PSEU</name>
<dbReference type="InterPro" id="IPR052336">
    <property type="entry name" value="MlaD_Phospholipid_Transporter"/>
</dbReference>
<dbReference type="PANTHER" id="PTHR33371:SF16">
    <property type="entry name" value="MCE-FAMILY PROTEIN MCE3F"/>
    <property type="match status" value="1"/>
</dbReference>
<dbReference type="Proteomes" id="UP001597483">
    <property type="component" value="Unassembled WGS sequence"/>
</dbReference>
<dbReference type="InterPro" id="IPR005693">
    <property type="entry name" value="Mce"/>
</dbReference>
<evidence type="ECO:0000313" key="3">
    <source>
        <dbReference type="Proteomes" id="UP001597483"/>
    </source>
</evidence>
<feature type="domain" description="Mce/MlaD" evidence="1">
    <location>
        <begin position="39"/>
        <end position="114"/>
    </location>
</feature>
<sequence>MFLRRVKLQLAVFAVLTLFGISTVAVNYLNLPQLLGFGQYHLTAEFTDASGLYPGGLVTLRGVQVGRISGLDLGKGEVARVDLAIDDNVRIPADLTAEAHSTSAAGENYVDLLPRRDGEPWLQAGSVLGTDRTKNLPSAGTMLDSLSSLANSLPRDKIRTVMREVTTAFNGSAADLRQLLDSAQLLLHDATANVGPTKELLNAVGPFMQTQQDNADAVRTFTTNLGSFTDQLRLSDADLRRVLEHGAPAADAVNGLVGEISPEIPMLLHDLASTGQTLKVYLPGLEQVLVLYPAVTAALQTAVSPVGGADPGTAHLALRPNVGDPPNCYDGFLPREQERDFTAVDVRSQIPSNLYCKVPHSDPRNVRGARNTPCLNAPGRRAASVEECLGGEPGTEPSPVLGGDSLLAKALGYDLSSGRVLSPDGKLYLLSGAGTNQGKEPGSWQQLLLK</sequence>
<comment type="caution">
    <text evidence="2">The sequence shown here is derived from an EMBL/GenBank/DDBJ whole genome shotgun (WGS) entry which is preliminary data.</text>
</comment>
<keyword evidence="3" id="KW-1185">Reference proteome</keyword>
<dbReference type="EMBL" id="JBHUKS010000033">
    <property type="protein sequence ID" value="MFD2473568.1"/>
    <property type="molecule type" value="Genomic_DNA"/>
</dbReference>
<proteinExistence type="predicted"/>
<evidence type="ECO:0000313" key="2">
    <source>
        <dbReference type="EMBL" id="MFD2473568.1"/>
    </source>
</evidence>
<dbReference type="RefSeq" id="WP_378312151.1">
    <property type="nucleotide sequence ID" value="NZ_JBHUKS010000033.1"/>
</dbReference>
<dbReference type="PANTHER" id="PTHR33371">
    <property type="entry name" value="INTERMEMBRANE PHOSPHOLIPID TRANSPORT SYSTEM BINDING PROTEIN MLAD-RELATED"/>
    <property type="match status" value="1"/>
</dbReference>